<dbReference type="PANTHER" id="PTHR43941">
    <property type="entry name" value="STRUCTURAL MAINTENANCE OF CHROMOSOMES PROTEIN 2"/>
    <property type="match status" value="1"/>
</dbReference>
<dbReference type="PANTHER" id="PTHR43941:SF1">
    <property type="entry name" value="STRUCTURAL MAINTENANCE OF CHROMOSOMES PROTEIN 2"/>
    <property type="match status" value="1"/>
</dbReference>
<gene>
    <name evidence="3" type="ORF">PHET_08504</name>
</gene>
<organism evidence="3 4">
    <name type="scientific">Paragonimus heterotremus</name>
    <dbReference type="NCBI Taxonomy" id="100268"/>
    <lineage>
        <taxon>Eukaryota</taxon>
        <taxon>Metazoa</taxon>
        <taxon>Spiralia</taxon>
        <taxon>Lophotrochozoa</taxon>
        <taxon>Platyhelminthes</taxon>
        <taxon>Trematoda</taxon>
        <taxon>Digenea</taxon>
        <taxon>Plagiorchiida</taxon>
        <taxon>Troglotremata</taxon>
        <taxon>Troglotrematidae</taxon>
        <taxon>Paragonimus</taxon>
    </lineage>
</organism>
<sequence>MASKNQALQSTTLQRPTTFPSAEGSSSYMPPSPLTQLRQDADFYRNQVEMLKEEADEQQHRSSEHFQGQVSVLSDRVEHLQHLLAMESSKVQRLSSELEEMNNTIAEAKTYERNLEHMVSQLSKQLDQRTRARDSSLTPETPPPLVSKLPPGGENEGGDTASTNQDLEKQLNSYRQLIAQLRTYLASNPKAMSVLSNSPFQPGGEMDLFNEPNSALFSSSPYLTVDPVLSSSFYTQPGSPMREDRSLGGDLTPRSNATHEEKIKHEIEDRETLENENMQLHNRVAALDRQLRRTQDEFDEAMTRRDLVHQRKLKELTEQLEDELRKNSQISEQNKELERELTELRNMAEPDEENANDQWESMRSKLRSDVTQYKRALEILQDEFDQFRRENDPQAAQQQLTERDEKINLLEREKQHWRLEMEVLQVKLQNATSILEDTENRLKQSTRERTTHLHRITQLESERDDAIREAANIAGRASAEKENAAAKLREFEELRIERDGLRRELTDLKQTLAGCTAENAAEKRQLQARLREMEGHHEARISDFKAELERTREEMERLQIELQTLQTSELEQKAANQQSRWKINELDDQLSHSLRRIGVLERRNTDLEAELVRANADLSASREAASLRKAARARIADEWYQAGGTETGEDSEDDRNNSLMSSKSKQDYGTEHIGDDFMTAPRMRRLSY</sequence>
<dbReference type="Proteomes" id="UP000748531">
    <property type="component" value="Unassembled WGS sequence"/>
</dbReference>
<dbReference type="GO" id="GO:0007076">
    <property type="term" value="P:mitotic chromosome condensation"/>
    <property type="evidence" value="ECO:0007669"/>
    <property type="project" value="TreeGrafter"/>
</dbReference>
<dbReference type="AlphaFoldDB" id="A0A8J4WFA5"/>
<dbReference type="OrthoDB" id="2505895at2759"/>
<reference evidence="3" key="1">
    <citation type="submission" date="2019-05" db="EMBL/GenBank/DDBJ databases">
        <title>Annotation for the trematode Paragonimus heterotremus.</title>
        <authorList>
            <person name="Choi Y.-J."/>
        </authorList>
    </citation>
    <scope>NUCLEOTIDE SEQUENCE</scope>
    <source>
        <strain evidence="3">LC</strain>
    </source>
</reference>
<dbReference type="GO" id="GO:0000796">
    <property type="term" value="C:condensin complex"/>
    <property type="evidence" value="ECO:0007669"/>
    <property type="project" value="TreeGrafter"/>
</dbReference>
<accession>A0A8J4WFA5</accession>
<comment type="caution">
    <text evidence="3">The sequence shown here is derived from an EMBL/GenBank/DDBJ whole genome shotgun (WGS) entry which is preliminary data.</text>
</comment>
<feature type="coiled-coil region" evidence="1">
    <location>
        <begin position="597"/>
        <end position="624"/>
    </location>
</feature>
<name>A0A8J4WFA5_9TREM</name>
<keyword evidence="4" id="KW-1185">Reference proteome</keyword>
<dbReference type="GO" id="GO:0000785">
    <property type="term" value="C:chromatin"/>
    <property type="evidence" value="ECO:0007669"/>
    <property type="project" value="TreeGrafter"/>
</dbReference>
<evidence type="ECO:0000313" key="4">
    <source>
        <dbReference type="Proteomes" id="UP000748531"/>
    </source>
</evidence>
<evidence type="ECO:0000313" key="3">
    <source>
        <dbReference type="EMBL" id="KAF5398288.1"/>
    </source>
</evidence>
<feature type="region of interest" description="Disordered" evidence="2">
    <location>
        <begin position="1"/>
        <end position="38"/>
    </location>
</feature>
<keyword evidence="1" id="KW-0175">Coiled coil</keyword>
<dbReference type="GO" id="GO:0003682">
    <property type="term" value="F:chromatin binding"/>
    <property type="evidence" value="ECO:0007669"/>
    <property type="project" value="TreeGrafter"/>
</dbReference>
<dbReference type="EMBL" id="LUCH01005171">
    <property type="protein sequence ID" value="KAF5398288.1"/>
    <property type="molecule type" value="Genomic_DNA"/>
</dbReference>
<feature type="region of interest" description="Disordered" evidence="2">
    <location>
        <begin position="121"/>
        <end position="163"/>
    </location>
</feature>
<feature type="region of interest" description="Disordered" evidence="2">
    <location>
        <begin position="642"/>
        <end position="676"/>
    </location>
</feature>
<feature type="region of interest" description="Disordered" evidence="2">
    <location>
        <begin position="234"/>
        <end position="261"/>
    </location>
</feature>
<feature type="compositionally biased region" description="Basic and acidic residues" evidence="2">
    <location>
        <begin position="664"/>
        <end position="675"/>
    </location>
</feature>
<evidence type="ECO:0000256" key="1">
    <source>
        <dbReference type="SAM" id="Coils"/>
    </source>
</evidence>
<evidence type="ECO:0000256" key="2">
    <source>
        <dbReference type="SAM" id="MobiDB-lite"/>
    </source>
</evidence>
<dbReference type="GO" id="GO:0000793">
    <property type="term" value="C:condensed chromosome"/>
    <property type="evidence" value="ECO:0007669"/>
    <property type="project" value="TreeGrafter"/>
</dbReference>
<proteinExistence type="predicted"/>
<protein>
    <submittedName>
        <fullName evidence="3">Uncharacterized protein</fullName>
    </submittedName>
</protein>